<name>A0A6M4IUI6_9BACT</name>
<reference evidence="1 2" key="1">
    <citation type="submission" date="2020-05" db="EMBL/GenBank/DDBJ databases">
        <title>Complete genome sequence of Gemmatimonas greenlandica TET16.</title>
        <authorList>
            <person name="Zeng Y."/>
        </authorList>
    </citation>
    <scope>NUCLEOTIDE SEQUENCE [LARGE SCALE GENOMIC DNA]</scope>
    <source>
        <strain evidence="1 2">TET16</strain>
    </source>
</reference>
<organism evidence="1 2">
    <name type="scientific">Gemmatimonas groenlandica</name>
    <dbReference type="NCBI Taxonomy" id="2732249"/>
    <lineage>
        <taxon>Bacteria</taxon>
        <taxon>Pseudomonadati</taxon>
        <taxon>Gemmatimonadota</taxon>
        <taxon>Gemmatimonadia</taxon>
        <taxon>Gemmatimonadales</taxon>
        <taxon>Gemmatimonadaceae</taxon>
        <taxon>Gemmatimonas</taxon>
    </lineage>
</organism>
<dbReference type="EMBL" id="CP053085">
    <property type="protein sequence ID" value="QJR37166.1"/>
    <property type="molecule type" value="Genomic_DNA"/>
</dbReference>
<protein>
    <recommendedName>
        <fullName evidence="3">Addiction module protein</fullName>
    </recommendedName>
</protein>
<evidence type="ECO:0008006" key="3">
    <source>
        <dbReference type="Google" id="ProtNLM"/>
    </source>
</evidence>
<keyword evidence="2" id="KW-1185">Reference proteome</keyword>
<evidence type="ECO:0000313" key="1">
    <source>
        <dbReference type="EMBL" id="QJR37166.1"/>
    </source>
</evidence>
<evidence type="ECO:0000313" key="2">
    <source>
        <dbReference type="Proteomes" id="UP000500938"/>
    </source>
</evidence>
<gene>
    <name evidence="1" type="ORF">HKW67_17400</name>
</gene>
<dbReference type="Pfam" id="PF09720">
    <property type="entry name" value="Unstab_antitox"/>
    <property type="match status" value="1"/>
</dbReference>
<dbReference type="NCBIfam" id="TIGR02574">
    <property type="entry name" value="stabl_TIGR02574"/>
    <property type="match status" value="1"/>
</dbReference>
<dbReference type="KEGG" id="ggr:HKW67_17400"/>
<dbReference type="InterPro" id="IPR013406">
    <property type="entry name" value="CHP02574_addiction_mod"/>
</dbReference>
<proteinExistence type="predicted"/>
<dbReference type="Proteomes" id="UP000500938">
    <property type="component" value="Chromosome"/>
</dbReference>
<sequence length="72" mass="7766">MVNKSPALESLTAQERIVLMGRLWDSLDAAAAAPLSPALVAELARREADADADPDAGIPWDALRDELQARLR</sequence>
<dbReference type="AlphaFoldDB" id="A0A6M4IUI6"/>
<accession>A0A6M4IUI6</accession>
<dbReference type="RefSeq" id="WP_171226599.1">
    <property type="nucleotide sequence ID" value="NZ_CP053085.1"/>
</dbReference>